<evidence type="ECO:0000313" key="1">
    <source>
        <dbReference type="EMBL" id="KMZ71395.1"/>
    </source>
</evidence>
<reference evidence="2" key="1">
    <citation type="journal article" date="2016" name="Nature">
        <title>The genome of the seagrass Zostera marina reveals angiosperm adaptation to the sea.</title>
        <authorList>
            <person name="Olsen J.L."/>
            <person name="Rouze P."/>
            <person name="Verhelst B."/>
            <person name="Lin Y.-C."/>
            <person name="Bayer T."/>
            <person name="Collen J."/>
            <person name="Dattolo E."/>
            <person name="De Paoli E."/>
            <person name="Dittami S."/>
            <person name="Maumus F."/>
            <person name="Michel G."/>
            <person name="Kersting A."/>
            <person name="Lauritano C."/>
            <person name="Lohaus R."/>
            <person name="Toepel M."/>
            <person name="Tonon T."/>
            <person name="Vanneste K."/>
            <person name="Amirebrahimi M."/>
            <person name="Brakel J."/>
            <person name="Bostroem C."/>
            <person name="Chovatia M."/>
            <person name="Grimwood J."/>
            <person name="Jenkins J.W."/>
            <person name="Jueterbock A."/>
            <person name="Mraz A."/>
            <person name="Stam W.T."/>
            <person name="Tice H."/>
            <person name="Bornberg-Bauer E."/>
            <person name="Green P.J."/>
            <person name="Pearson G.A."/>
            <person name="Procaccini G."/>
            <person name="Duarte C.M."/>
            <person name="Schmutz J."/>
            <person name="Reusch T.B.H."/>
            <person name="Van de Peer Y."/>
        </authorList>
    </citation>
    <scope>NUCLEOTIDE SEQUENCE [LARGE SCALE GENOMIC DNA]</scope>
    <source>
        <strain evidence="2">cv. Finnish</strain>
    </source>
</reference>
<evidence type="ECO:0000313" key="2">
    <source>
        <dbReference type="Proteomes" id="UP000036987"/>
    </source>
</evidence>
<accession>A0A0K9PT22</accession>
<dbReference type="Proteomes" id="UP000036987">
    <property type="component" value="Unassembled WGS sequence"/>
</dbReference>
<keyword evidence="2" id="KW-1185">Reference proteome</keyword>
<proteinExistence type="predicted"/>
<dbReference type="EMBL" id="LFYR01000676">
    <property type="protein sequence ID" value="KMZ71395.1"/>
    <property type="molecule type" value="Genomic_DNA"/>
</dbReference>
<protein>
    <submittedName>
        <fullName evidence="1">Uncharacterized protein</fullName>
    </submittedName>
</protein>
<name>A0A0K9PT22_ZOSMR</name>
<gene>
    <name evidence="1" type="ORF">ZOSMA_181G00300</name>
</gene>
<dbReference type="AlphaFoldDB" id="A0A0K9PT22"/>
<comment type="caution">
    <text evidence="1">The sequence shown here is derived from an EMBL/GenBank/DDBJ whole genome shotgun (WGS) entry which is preliminary data.</text>
</comment>
<sequence length="124" mass="13188">MAADVTSTSTPVDVALTSMPADVVSTTTRVCTAPSEIPRSLAASLLPRQDEYVIGLSSLFVKCEPEKPLKKKKLTMKIKVKNVGVSPSVIRSPEGLDSFDSTQIHCNQLGNVKNGSDIESSSIP</sequence>
<organism evidence="1 2">
    <name type="scientific">Zostera marina</name>
    <name type="common">Eelgrass</name>
    <dbReference type="NCBI Taxonomy" id="29655"/>
    <lineage>
        <taxon>Eukaryota</taxon>
        <taxon>Viridiplantae</taxon>
        <taxon>Streptophyta</taxon>
        <taxon>Embryophyta</taxon>
        <taxon>Tracheophyta</taxon>
        <taxon>Spermatophyta</taxon>
        <taxon>Magnoliopsida</taxon>
        <taxon>Liliopsida</taxon>
        <taxon>Zosteraceae</taxon>
        <taxon>Zostera</taxon>
    </lineage>
</organism>